<organism evidence="1 2">
    <name type="scientific">Psychroserpens ponticola</name>
    <dbReference type="NCBI Taxonomy" id="2932268"/>
    <lineage>
        <taxon>Bacteria</taxon>
        <taxon>Pseudomonadati</taxon>
        <taxon>Bacteroidota</taxon>
        <taxon>Flavobacteriia</taxon>
        <taxon>Flavobacteriales</taxon>
        <taxon>Flavobacteriaceae</taxon>
        <taxon>Psychroserpens</taxon>
    </lineage>
</organism>
<proteinExistence type="predicted"/>
<dbReference type="SUPFAM" id="SSF49464">
    <property type="entry name" value="Carboxypeptidase regulatory domain-like"/>
    <property type="match status" value="1"/>
</dbReference>
<accession>A0ABY7RVP6</accession>
<dbReference type="Proteomes" id="UP001202717">
    <property type="component" value="Chromosome"/>
</dbReference>
<sequence>MKTTKCISFLFIAFLISFLGISQTIDLKGQINASAELEGIHILNISAEEYTITNSKGVFEIPIQINDTILVSSVQYLKKSIVVTQEIFESKFISIQLKDRVNELDEVIVGKVLTGDLMSDIKNSDAKADINFYDVGIPGYTGKPKTQKERRLHEADAGKFVYYYGLIATINIHKVLNRISGRTKKLKLLVRLEEQDACMNKAIAEFSDDLFGHIELKEELKTEFFYFASEDSKFLEVCKLESDIKLFEFLIEKLLAFNIQISED</sequence>
<gene>
    <name evidence="1" type="ORF">MUN68_013390</name>
</gene>
<dbReference type="Pfam" id="PF13715">
    <property type="entry name" value="CarbopepD_reg_2"/>
    <property type="match status" value="1"/>
</dbReference>
<evidence type="ECO:0000313" key="1">
    <source>
        <dbReference type="EMBL" id="WCO01053.1"/>
    </source>
</evidence>
<reference evidence="1 2" key="1">
    <citation type="submission" date="2023-01" db="EMBL/GenBank/DDBJ databases">
        <title>Psychroserpens ponticola sp. nov., isolated from seawater.</title>
        <authorList>
            <person name="Kristyanto S."/>
            <person name="Jung J."/>
            <person name="Kim J.M."/>
            <person name="Jeon C.O."/>
        </authorList>
    </citation>
    <scope>NUCLEOTIDE SEQUENCE [LARGE SCALE GENOMIC DNA]</scope>
    <source>
        <strain evidence="1 2">MSW6</strain>
    </source>
</reference>
<name>A0ABY7RVP6_9FLAO</name>
<dbReference type="RefSeq" id="WP_249996750.1">
    <property type="nucleotide sequence ID" value="NZ_CP116221.1"/>
</dbReference>
<keyword evidence="2" id="KW-1185">Reference proteome</keyword>
<dbReference type="InterPro" id="IPR008969">
    <property type="entry name" value="CarboxyPept-like_regulatory"/>
</dbReference>
<protein>
    <submittedName>
        <fullName evidence="1">Carboxypeptidase-like regulatory domain-containing protein</fullName>
    </submittedName>
</protein>
<dbReference type="EMBL" id="CP116221">
    <property type="protein sequence ID" value="WCO01053.1"/>
    <property type="molecule type" value="Genomic_DNA"/>
</dbReference>
<evidence type="ECO:0000313" key="2">
    <source>
        <dbReference type="Proteomes" id="UP001202717"/>
    </source>
</evidence>